<evidence type="ECO:0000256" key="4">
    <source>
        <dbReference type="ARBA" id="ARBA00023136"/>
    </source>
</evidence>
<evidence type="ECO:0000256" key="1">
    <source>
        <dbReference type="ARBA" id="ARBA00004141"/>
    </source>
</evidence>
<feature type="transmembrane region" description="Helical" evidence="5">
    <location>
        <begin position="71"/>
        <end position="90"/>
    </location>
</feature>
<keyword evidence="3 5" id="KW-1133">Transmembrane helix</keyword>
<sequence length="206" mass="23196">MENVDSFTLLNTINISATLICMVLKVPQIFLLLNTKCTKGVSLRALLLEITGYIVFATYQKHHGYPIATFLEYPIMVAQDSVLLLMMLHYDGNLWQSLIYSLAYVVGWQLLSLQGWIIDLALSFCTFISGSSKFSQLQCLWASGDAGQVSALTWAMATYTCIARIFTTISTTGDLKVLLRFFVLTTLNGWVFVTIVYYRLRGKKLT</sequence>
<dbReference type="PANTHER" id="PTHR12226">
    <property type="entry name" value="MANNOSE-P-DOLICHOL UTILIZATION DEFECT 1 LEC35 -RELATED"/>
    <property type="match status" value="1"/>
</dbReference>
<feature type="transmembrane region" description="Helical" evidence="5">
    <location>
        <begin position="102"/>
        <end position="129"/>
    </location>
</feature>
<dbReference type="InterPro" id="IPR016817">
    <property type="entry name" value="MannP-dilichol_defect-1"/>
</dbReference>
<evidence type="ECO:0000256" key="5">
    <source>
        <dbReference type="SAM" id="Phobius"/>
    </source>
</evidence>
<feature type="transmembrane region" description="Helical" evidence="5">
    <location>
        <begin position="41"/>
        <end position="59"/>
    </location>
</feature>
<evidence type="ECO:0000313" key="7">
    <source>
        <dbReference type="Proteomes" id="UP000823561"/>
    </source>
</evidence>
<comment type="caution">
    <text evidence="6">The sequence shown here is derived from an EMBL/GenBank/DDBJ whole genome shotgun (WGS) entry which is preliminary data.</text>
</comment>
<reference evidence="6" key="1">
    <citation type="submission" date="2020-10" db="EMBL/GenBank/DDBJ databases">
        <title>Chromosome-scale genome assembly of the Allis shad, Alosa alosa.</title>
        <authorList>
            <person name="Margot Z."/>
            <person name="Christophe K."/>
            <person name="Cabau C."/>
            <person name="Louis A."/>
            <person name="Berthelot C."/>
            <person name="Parey E."/>
            <person name="Roest Crollius H."/>
            <person name="Montfort J."/>
            <person name="Robinson-Rechavi M."/>
            <person name="Bucao C."/>
            <person name="Bouchez O."/>
            <person name="Gislard M."/>
            <person name="Lluch J."/>
            <person name="Milhes M."/>
            <person name="Lampietro C."/>
            <person name="Lopez Roques C."/>
            <person name="Donnadieu C."/>
            <person name="Braasch I."/>
            <person name="Desvignes T."/>
            <person name="Postlethwait J."/>
            <person name="Bobe J."/>
            <person name="Guiguen Y."/>
        </authorList>
    </citation>
    <scope>NUCLEOTIDE SEQUENCE</scope>
    <source>
        <strain evidence="6">M-15738</strain>
        <tissue evidence="6">Blood</tissue>
    </source>
</reference>
<gene>
    <name evidence="6" type="ORF">AALO_G00108420</name>
</gene>
<feature type="transmembrane region" description="Helical" evidence="5">
    <location>
        <begin position="178"/>
        <end position="200"/>
    </location>
</feature>
<dbReference type="InterPro" id="IPR006603">
    <property type="entry name" value="PQ-loop_rpt"/>
</dbReference>
<name>A0AAV6GP79_9TELE</name>
<evidence type="ECO:0000313" key="6">
    <source>
        <dbReference type="EMBL" id="KAG5276674.1"/>
    </source>
</evidence>
<evidence type="ECO:0000256" key="2">
    <source>
        <dbReference type="ARBA" id="ARBA00022692"/>
    </source>
</evidence>
<feature type="transmembrane region" description="Helical" evidence="5">
    <location>
        <begin position="12"/>
        <end position="34"/>
    </location>
</feature>
<keyword evidence="4 5" id="KW-0472">Membrane</keyword>
<dbReference type="GO" id="GO:0016020">
    <property type="term" value="C:membrane"/>
    <property type="evidence" value="ECO:0007669"/>
    <property type="project" value="UniProtKB-SubCell"/>
</dbReference>
<dbReference type="PANTHER" id="PTHR12226:SF3">
    <property type="entry name" value="SOLUTE CARRIER FAMILY 66 MEMBER 3"/>
    <property type="match status" value="1"/>
</dbReference>
<evidence type="ECO:0000256" key="3">
    <source>
        <dbReference type="ARBA" id="ARBA00022989"/>
    </source>
</evidence>
<comment type="subcellular location">
    <subcellularLocation>
        <location evidence="1">Membrane</location>
        <topology evidence="1">Multi-pass membrane protein</topology>
    </subcellularLocation>
</comment>
<dbReference type="EMBL" id="JADWDJ010000008">
    <property type="protein sequence ID" value="KAG5276674.1"/>
    <property type="molecule type" value="Genomic_DNA"/>
</dbReference>
<organism evidence="6 7">
    <name type="scientific">Alosa alosa</name>
    <name type="common">allis shad</name>
    <dbReference type="NCBI Taxonomy" id="278164"/>
    <lineage>
        <taxon>Eukaryota</taxon>
        <taxon>Metazoa</taxon>
        <taxon>Chordata</taxon>
        <taxon>Craniata</taxon>
        <taxon>Vertebrata</taxon>
        <taxon>Euteleostomi</taxon>
        <taxon>Actinopterygii</taxon>
        <taxon>Neopterygii</taxon>
        <taxon>Teleostei</taxon>
        <taxon>Clupei</taxon>
        <taxon>Clupeiformes</taxon>
        <taxon>Clupeoidei</taxon>
        <taxon>Clupeidae</taxon>
        <taxon>Alosa</taxon>
    </lineage>
</organism>
<dbReference type="Proteomes" id="UP000823561">
    <property type="component" value="Chromosome 8"/>
</dbReference>
<protein>
    <recommendedName>
        <fullName evidence="8">Solute carrier family 66 member 3</fullName>
    </recommendedName>
</protein>
<keyword evidence="7" id="KW-1185">Reference proteome</keyword>
<dbReference type="Pfam" id="PF04193">
    <property type="entry name" value="PQ-loop"/>
    <property type="match status" value="1"/>
</dbReference>
<proteinExistence type="predicted"/>
<dbReference type="Gene3D" id="1.20.1280.290">
    <property type="match status" value="1"/>
</dbReference>
<dbReference type="AlphaFoldDB" id="A0AAV6GP79"/>
<accession>A0AAV6GP79</accession>
<keyword evidence="2 5" id="KW-0812">Transmembrane</keyword>
<evidence type="ECO:0008006" key="8">
    <source>
        <dbReference type="Google" id="ProtNLM"/>
    </source>
</evidence>